<keyword evidence="2" id="KW-1185">Reference proteome</keyword>
<evidence type="ECO:0000313" key="1">
    <source>
        <dbReference type="EMBL" id="GBM23931.1"/>
    </source>
</evidence>
<comment type="caution">
    <text evidence="1">The sequence shown here is derived from an EMBL/GenBank/DDBJ whole genome shotgun (WGS) entry which is preliminary data.</text>
</comment>
<evidence type="ECO:0000313" key="2">
    <source>
        <dbReference type="Proteomes" id="UP000499080"/>
    </source>
</evidence>
<reference evidence="1 2" key="1">
    <citation type="journal article" date="2019" name="Sci. Rep.">
        <title>Orb-weaving spider Araneus ventricosus genome elucidates the spidroin gene catalogue.</title>
        <authorList>
            <person name="Kono N."/>
            <person name="Nakamura H."/>
            <person name="Ohtoshi R."/>
            <person name="Moran D.A.P."/>
            <person name="Shinohara A."/>
            <person name="Yoshida Y."/>
            <person name="Fujiwara M."/>
            <person name="Mori M."/>
            <person name="Tomita M."/>
            <person name="Arakawa K."/>
        </authorList>
    </citation>
    <scope>NUCLEOTIDE SEQUENCE [LARGE SCALE GENOMIC DNA]</scope>
</reference>
<protein>
    <submittedName>
        <fullName evidence="1">Uncharacterized protein</fullName>
    </submittedName>
</protein>
<gene>
    <name evidence="1" type="ORF">AVEN_52132_1</name>
</gene>
<name>A0A4Y2E4X7_ARAVE</name>
<accession>A0A4Y2E4X7</accession>
<dbReference type="AlphaFoldDB" id="A0A4Y2E4X7"/>
<dbReference type="Proteomes" id="UP000499080">
    <property type="component" value="Unassembled WGS sequence"/>
</dbReference>
<dbReference type="EMBL" id="BGPR01000506">
    <property type="protein sequence ID" value="GBM23931.1"/>
    <property type="molecule type" value="Genomic_DNA"/>
</dbReference>
<sequence>MSGIIDLPFNLPFLVSKKVPTKSENALTLHFLKFLVFSNSSQFCVIFYSIKITNGHPDLKLHEDCFKVDFVIKSCGQMIWKTSEATPYSSNLGHLFLDRRFNVYQGYLYGGLLVKSGLYNPPIPKTIHYDQHTTTPDVCWRALH</sequence>
<proteinExistence type="predicted"/>
<organism evidence="1 2">
    <name type="scientific">Araneus ventricosus</name>
    <name type="common">Orbweaver spider</name>
    <name type="synonym">Epeira ventricosa</name>
    <dbReference type="NCBI Taxonomy" id="182803"/>
    <lineage>
        <taxon>Eukaryota</taxon>
        <taxon>Metazoa</taxon>
        <taxon>Ecdysozoa</taxon>
        <taxon>Arthropoda</taxon>
        <taxon>Chelicerata</taxon>
        <taxon>Arachnida</taxon>
        <taxon>Araneae</taxon>
        <taxon>Araneomorphae</taxon>
        <taxon>Entelegynae</taxon>
        <taxon>Araneoidea</taxon>
        <taxon>Araneidae</taxon>
        <taxon>Araneus</taxon>
    </lineage>
</organism>